<dbReference type="Proteomes" id="UP000525652">
    <property type="component" value="Unassembled WGS sequence"/>
</dbReference>
<evidence type="ECO:0000256" key="3">
    <source>
        <dbReference type="ARBA" id="ARBA00022692"/>
    </source>
</evidence>
<dbReference type="Pfam" id="PF03788">
    <property type="entry name" value="LrgA"/>
    <property type="match status" value="1"/>
</dbReference>
<dbReference type="GO" id="GO:0005886">
    <property type="term" value="C:plasma membrane"/>
    <property type="evidence" value="ECO:0007669"/>
    <property type="project" value="UniProtKB-SubCell"/>
</dbReference>
<evidence type="ECO:0000256" key="4">
    <source>
        <dbReference type="ARBA" id="ARBA00022989"/>
    </source>
</evidence>
<name>A0A7X1B2P9_9BACT</name>
<feature type="transmembrane region" description="Helical" evidence="6">
    <location>
        <begin position="76"/>
        <end position="93"/>
    </location>
</feature>
<evidence type="ECO:0000313" key="7">
    <source>
        <dbReference type="EMBL" id="MBC2604412.1"/>
    </source>
</evidence>
<dbReference type="PANTHER" id="PTHR33931:SF2">
    <property type="entry name" value="HOLIN-LIKE PROTEIN CIDA"/>
    <property type="match status" value="1"/>
</dbReference>
<reference evidence="7 8" key="1">
    <citation type="submission" date="2020-07" db="EMBL/GenBank/DDBJ databases">
        <authorList>
            <person name="Feng X."/>
        </authorList>
    </citation>
    <scope>NUCLEOTIDE SEQUENCE [LARGE SCALE GENOMIC DNA]</scope>
    <source>
        <strain evidence="7 8">JCM14086</strain>
    </source>
</reference>
<proteinExistence type="predicted"/>
<organism evidence="7 8">
    <name type="scientific">Puniceicoccus vermicola</name>
    <dbReference type="NCBI Taxonomy" id="388746"/>
    <lineage>
        <taxon>Bacteria</taxon>
        <taxon>Pseudomonadati</taxon>
        <taxon>Verrucomicrobiota</taxon>
        <taxon>Opitutia</taxon>
        <taxon>Puniceicoccales</taxon>
        <taxon>Puniceicoccaceae</taxon>
        <taxon>Puniceicoccus</taxon>
    </lineage>
</organism>
<keyword evidence="2" id="KW-1003">Cell membrane</keyword>
<dbReference type="AlphaFoldDB" id="A0A7X1B2P9"/>
<evidence type="ECO:0000256" key="2">
    <source>
        <dbReference type="ARBA" id="ARBA00022475"/>
    </source>
</evidence>
<gene>
    <name evidence="7" type="ORF">H5P30_21740</name>
</gene>
<dbReference type="RefSeq" id="WP_185695022.1">
    <property type="nucleotide sequence ID" value="NZ_JACHVA010000143.1"/>
</dbReference>
<evidence type="ECO:0000256" key="6">
    <source>
        <dbReference type="SAM" id="Phobius"/>
    </source>
</evidence>
<keyword evidence="3 6" id="KW-0812">Transmembrane</keyword>
<protein>
    <submittedName>
        <fullName evidence="7">CidA/LrgA family protein</fullName>
    </submittedName>
</protein>
<sequence length="136" mass="15098">MKAVTPSIFAPLARPELPLRWIQTLGLIGVWWIAETFTHIVHCPVPGSLVGLVLLWILLDCKILRLDWFEQGADGLLNHLMLFFVPAMLALVNHPEFLSLLGVKILITVLASTLIVMSGTACIVELGFRLRHAPAR</sequence>
<feature type="transmembrane region" description="Helical" evidence="6">
    <location>
        <begin position="105"/>
        <end position="128"/>
    </location>
</feature>
<comment type="subcellular location">
    <subcellularLocation>
        <location evidence="1">Cell membrane</location>
        <topology evidence="1">Multi-pass membrane protein</topology>
    </subcellularLocation>
</comment>
<keyword evidence="8" id="KW-1185">Reference proteome</keyword>
<accession>A0A7X1B2P9</accession>
<evidence type="ECO:0000256" key="5">
    <source>
        <dbReference type="ARBA" id="ARBA00023136"/>
    </source>
</evidence>
<evidence type="ECO:0000313" key="8">
    <source>
        <dbReference type="Proteomes" id="UP000525652"/>
    </source>
</evidence>
<dbReference type="InterPro" id="IPR005538">
    <property type="entry name" value="LrgA/CidA"/>
</dbReference>
<keyword evidence="4 6" id="KW-1133">Transmembrane helix</keyword>
<evidence type="ECO:0000256" key="1">
    <source>
        <dbReference type="ARBA" id="ARBA00004651"/>
    </source>
</evidence>
<comment type="caution">
    <text evidence="7">The sequence shown here is derived from an EMBL/GenBank/DDBJ whole genome shotgun (WGS) entry which is preliminary data.</text>
</comment>
<dbReference type="EMBL" id="JACHVA010000143">
    <property type="protein sequence ID" value="MBC2604412.1"/>
    <property type="molecule type" value="Genomic_DNA"/>
</dbReference>
<keyword evidence="5 6" id="KW-0472">Membrane</keyword>
<dbReference type="PANTHER" id="PTHR33931">
    <property type="entry name" value="HOLIN-LIKE PROTEIN CIDA-RELATED"/>
    <property type="match status" value="1"/>
</dbReference>
<feature type="transmembrane region" description="Helical" evidence="6">
    <location>
        <begin position="47"/>
        <end position="64"/>
    </location>
</feature>